<name>A0A8D8TFK2_9HEMI</name>
<evidence type="ECO:0000313" key="2">
    <source>
        <dbReference type="EMBL" id="CAG6685162.1"/>
    </source>
</evidence>
<organism evidence="2">
    <name type="scientific">Cacopsylla melanoneura</name>
    <dbReference type="NCBI Taxonomy" id="428564"/>
    <lineage>
        <taxon>Eukaryota</taxon>
        <taxon>Metazoa</taxon>
        <taxon>Ecdysozoa</taxon>
        <taxon>Arthropoda</taxon>
        <taxon>Hexapoda</taxon>
        <taxon>Insecta</taxon>
        <taxon>Pterygota</taxon>
        <taxon>Neoptera</taxon>
        <taxon>Paraneoptera</taxon>
        <taxon>Hemiptera</taxon>
        <taxon>Sternorrhyncha</taxon>
        <taxon>Psylloidea</taxon>
        <taxon>Psyllidae</taxon>
        <taxon>Psyllinae</taxon>
        <taxon>Cacopsylla</taxon>
    </lineage>
</organism>
<protein>
    <submittedName>
        <fullName evidence="2">Uncharacterized protein</fullName>
    </submittedName>
</protein>
<feature type="region of interest" description="Disordered" evidence="1">
    <location>
        <begin position="65"/>
        <end position="87"/>
    </location>
</feature>
<dbReference type="AlphaFoldDB" id="A0A8D8TFK2"/>
<feature type="compositionally biased region" description="Basic and acidic residues" evidence="1">
    <location>
        <begin position="131"/>
        <end position="147"/>
    </location>
</feature>
<reference evidence="2" key="1">
    <citation type="submission" date="2021-05" db="EMBL/GenBank/DDBJ databases">
        <authorList>
            <person name="Alioto T."/>
            <person name="Alioto T."/>
            <person name="Gomez Garrido J."/>
        </authorList>
    </citation>
    <scope>NUCLEOTIDE SEQUENCE</scope>
</reference>
<accession>A0A8D8TFK2</accession>
<proteinExistence type="predicted"/>
<dbReference type="EMBL" id="HBUF01271024">
    <property type="protein sequence ID" value="CAG6685162.1"/>
    <property type="molecule type" value="Transcribed_RNA"/>
</dbReference>
<feature type="region of interest" description="Disordered" evidence="1">
    <location>
        <begin position="121"/>
        <end position="147"/>
    </location>
</feature>
<feature type="compositionally biased region" description="Basic residues" evidence="1">
    <location>
        <begin position="121"/>
        <end position="130"/>
    </location>
</feature>
<sequence length="147" mass="16429">MVHPFCCLQLKAEGSASPAPSDLSEPSATSNSEYSYPWVYPTASTVTPGVYPGLLCRVVLDHMDPSADQDDHLQAPPVRRPRTSSPATDLSNLIATIDAVATDKRIVPRFRPSDDRTVLKHSRCRRSRQRQRLEQFARSRDDVGRRV</sequence>
<evidence type="ECO:0000256" key="1">
    <source>
        <dbReference type="SAM" id="MobiDB-lite"/>
    </source>
</evidence>